<dbReference type="InterPro" id="IPR018389">
    <property type="entry name" value="DctP_fam"/>
</dbReference>
<dbReference type="PANTHER" id="PTHR33376:SF5">
    <property type="entry name" value="EXTRACYTOPLASMIC SOLUTE RECEPTOR PROTEIN"/>
    <property type="match status" value="1"/>
</dbReference>
<dbReference type="Pfam" id="PF03480">
    <property type="entry name" value="DctP"/>
    <property type="match status" value="1"/>
</dbReference>
<organism evidence="3 4">
    <name type="scientific">Marinobacter halodurans</name>
    <dbReference type="NCBI Taxonomy" id="2528979"/>
    <lineage>
        <taxon>Bacteria</taxon>
        <taxon>Pseudomonadati</taxon>
        <taxon>Pseudomonadota</taxon>
        <taxon>Gammaproteobacteria</taxon>
        <taxon>Pseudomonadales</taxon>
        <taxon>Marinobacteraceae</taxon>
        <taxon>Marinobacter</taxon>
    </lineage>
</organism>
<dbReference type="PIRSF" id="PIRSF039026">
    <property type="entry name" value="SiaP"/>
    <property type="match status" value="1"/>
</dbReference>
<protein>
    <submittedName>
        <fullName evidence="3">TRAP transporter substrate-binding protein</fullName>
    </submittedName>
</protein>
<comment type="caution">
    <text evidence="3">The sequence shown here is derived from an EMBL/GenBank/DDBJ whole genome shotgun (WGS) entry which is preliminary data.</text>
</comment>
<gene>
    <name evidence="3" type="ORF">EZI54_10295</name>
</gene>
<dbReference type="Gene3D" id="3.40.190.170">
    <property type="entry name" value="Bacterial extracellular solute-binding protein, family 7"/>
    <property type="match status" value="1"/>
</dbReference>
<evidence type="ECO:0000256" key="1">
    <source>
        <dbReference type="ARBA" id="ARBA00022729"/>
    </source>
</evidence>
<accession>A0ABY1ZKK0</accession>
<dbReference type="Gene3D" id="3.40.190.10">
    <property type="entry name" value="Periplasmic binding protein-like II"/>
    <property type="match status" value="1"/>
</dbReference>
<reference evidence="3 4" key="1">
    <citation type="submission" date="2019-02" db="EMBL/GenBank/DDBJ databases">
        <title>Marinobacter halodurans sp. nov., a marine bacterium isolated from sea tidal flat.</title>
        <authorList>
            <person name="Yoo Y."/>
            <person name="Lee D.W."/>
            <person name="Kim B.S."/>
            <person name="Kim J.-J."/>
        </authorList>
    </citation>
    <scope>NUCLEOTIDE SEQUENCE [LARGE SCALE GENOMIC DNA]</scope>
    <source>
        <strain evidence="3 4">YJ-S3-2</strain>
    </source>
</reference>
<feature type="chain" id="PRO_5046957274" evidence="2">
    <location>
        <begin position="28"/>
        <end position="353"/>
    </location>
</feature>
<dbReference type="EMBL" id="SJDL01000013">
    <property type="protein sequence ID" value="TBW56026.1"/>
    <property type="molecule type" value="Genomic_DNA"/>
</dbReference>
<dbReference type="Proteomes" id="UP000313645">
    <property type="component" value="Unassembled WGS sequence"/>
</dbReference>
<dbReference type="CDD" id="cd13604">
    <property type="entry name" value="PBP2_TRAP_ketoacid_lactate_like"/>
    <property type="match status" value="1"/>
</dbReference>
<keyword evidence="1 2" id="KW-0732">Signal</keyword>
<proteinExistence type="predicted"/>
<name>A0ABY1ZKK0_9GAMM</name>
<dbReference type="NCBIfam" id="NF037995">
    <property type="entry name" value="TRAP_S1"/>
    <property type="match status" value="1"/>
</dbReference>
<evidence type="ECO:0000313" key="3">
    <source>
        <dbReference type="EMBL" id="TBW56026.1"/>
    </source>
</evidence>
<feature type="signal peptide" evidence="2">
    <location>
        <begin position="1"/>
        <end position="27"/>
    </location>
</feature>
<dbReference type="RefSeq" id="WP_131481658.1">
    <property type="nucleotide sequence ID" value="NZ_SJDL01000013.1"/>
</dbReference>
<dbReference type="PANTHER" id="PTHR33376">
    <property type="match status" value="1"/>
</dbReference>
<keyword evidence="4" id="KW-1185">Reference proteome</keyword>
<evidence type="ECO:0000313" key="4">
    <source>
        <dbReference type="Proteomes" id="UP000313645"/>
    </source>
</evidence>
<dbReference type="InterPro" id="IPR026289">
    <property type="entry name" value="SBP_TakP-like"/>
</dbReference>
<dbReference type="InterPro" id="IPR038404">
    <property type="entry name" value="TRAP_DctP_sf"/>
</dbReference>
<evidence type="ECO:0000256" key="2">
    <source>
        <dbReference type="SAM" id="SignalP"/>
    </source>
</evidence>
<sequence length="353" mass="39171">MIKTSKSLAFLSACGLAAAVATTPALGADKIRWKMQAAYGSNLPALGDTIPGVLDDLREATDNRIIIKHFEPNKLVPTLNITDAVRTGKLEAGYTWIGYDQGKIPSSTLFSAVPFGMEPWEYMAWWYDGDGQKLAEEIYEKNNVHPVLCGLTGPETGGWFNKEIKSLDDIDGLKIRYAGIGGRILQELGASVTVLPGGEIFQALEKGAIDASEFSLPTVDQKLGFYEVAKYNYFPGWHQPFAAFHLIVNKDKWDAISDADKTMINLACQASVTRNLASAEAYQGKAIEFMKSKGAETRELPEPVLRELQEVTKKVLKKEADQDEDFARVLKSQQAFQAQYQEWQDLGYLPRDF</sequence>